<evidence type="ECO:0000256" key="6">
    <source>
        <dbReference type="ARBA" id="ARBA00023136"/>
    </source>
</evidence>
<dbReference type="Gene3D" id="2.30.330.10">
    <property type="entry name" value="SpoA-like"/>
    <property type="match status" value="1"/>
</dbReference>
<dbReference type="Pfam" id="PF01052">
    <property type="entry name" value="FliMN_C"/>
    <property type="match status" value="1"/>
</dbReference>
<evidence type="ECO:0000256" key="8">
    <source>
        <dbReference type="SAM" id="MobiDB-lite"/>
    </source>
</evidence>
<dbReference type="NCBIfam" id="TIGR02480">
    <property type="entry name" value="fliN"/>
    <property type="match status" value="1"/>
</dbReference>
<keyword evidence="7" id="KW-0975">Bacterial flagellum</keyword>
<accession>A0A6C1FBI3</accession>
<keyword evidence="5 7" id="KW-0283">Flagellar rotation</keyword>
<reference evidence="10 11" key="1">
    <citation type="submission" date="2020-01" db="EMBL/GenBank/DDBJ databases">
        <title>Complete genome of Buchnera aphidicola isolated from Chaitophorus populeti.</title>
        <authorList>
            <person name="Park J."/>
            <person name="Xi H."/>
        </authorList>
    </citation>
    <scope>NUCLEOTIDE SEQUENCE [LARGE SCALE GENOMIC DNA]</scope>
    <source>
        <strain evidence="10 11">UsonBac</strain>
    </source>
</reference>
<proteinExistence type="inferred from homology"/>
<keyword evidence="10" id="KW-0966">Cell projection</keyword>
<evidence type="ECO:0000256" key="2">
    <source>
        <dbReference type="ARBA" id="ARBA00021897"/>
    </source>
</evidence>
<dbReference type="PANTHER" id="PTHR43484">
    <property type="match status" value="1"/>
</dbReference>
<dbReference type="SUPFAM" id="SSF101801">
    <property type="entry name" value="Surface presentation of antigens (SPOA)"/>
    <property type="match status" value="1"/>
</dbReference>
<feature type="region of interest" description="Disordered" evidence="8">
    <location>
        <begin position="19"/>
        <end position="42"/>
    </location>
</feature>
<keyword evidence="4 7" id="KW-0145">Chemotaxis</keyword>
<dbReference type="Proteomes" id="UP000502958">
    <property type="component" value="Chromosome"/>
</dbReference>
<sequence length="128" mass="14453">MSNIVENSINKNIIASEKKKSETELINENSSNEDTSNHSEKLSKSKNILLNTEVKITIELGKSKIKIKDFLKLSEEKIFILNKSVKEPLDIFINDYLIASGELVVLDKKYGIRITNIKSSLKNINISS</sequence>
<keyword evidence="10" id="KW-0969">Cilium</keyword>
<evidence type="ECO:0000259" key="9">
    <source>
        <dbReference type="Pfam" id="PF01052"/>
    </source>
</evidence>
<dbReference type="AlphaFoldDB" id="A0A6C1FBI3"/>
<dbReference type="GO" id="GO:0071973">
    <property type="term" value="P:bacterial-type flagellum-dependent cell motility"/>
    <property type="evidence" value="ECO:0007669"/>
    <property type="project" value="UniProtKB-UniRule"/>
</dbReference>
<organism evidence="10 11">
    <name type="scientific">Buchnera aphidicola subsp. Uroleucon sonchi</name>
    <dbReference type="NCBI Taxonomy" id="118118"/>
    <lineage>
        <taxon>Bacteria</taxon>
        <taxon>Pseudomonadati</taxon>
        <taxon>Pseudomonadota</taxon>
        <taxon>Gammaproteobacteria</taxon>
        <taxon>Enterobacterales</taxon>
        <taxon>Erwiniaceae</taxon>
        <taxon>Buchnera</taxon>
    </lineage>
</organism>
<comment type="subcellular location">
    <subcellularLocation>
        <location evidence="7">Cell membrane</location>
        <topology evidence="7">Peripheral membrane protein</topology>
        <orientation evidence="7">Cytoplasmic side</orientation>
    </subcellularLocation>
    <subcellularLocation>
        <location evidence="7">Bacterial flagellum basal body</location>
    </subcellularLocation>
</comment>
<dbReference type="PANTHER" id="PTHR43484:SF1">
    <property type="entry name" value="FLAGELLAR MOTOR SWITCH PROTEIN FLIN"/>
    <property type="match status" value="1"/>
</dbReference>
<dbReference type="GO" id="GO:0003774">
    <property type="term" value="F:cytoskeletal motor activity"/>
    <property type="evidence" value="ECO:0007669"/>
    <property type="project" value="UniProtKB-UniRule"/>
</dbReference>
<dbReference type="InterPro" id="IPR036429">
    <property type="entry name" value="SpoA-like_sf"/>
</dbReference>
<gene>
    <name evidence="10" type="primary">fliN</name>
    <name evidence="10" type="ORF">GUU85_00380</name>
</gene>
<dbReference type="PRINTS" id="PR00956">
    <property type="entry name" value="FLGMOTORFLIN"/>
</dbReference>
<protein>
    <recommendedName>
        <fullName evidence="2 7">Flagellar motor switch protein FliN</fullName>
    </recommendedName>
</protein>
<name>A0A6C1FBI3_BUCUN</name>
<dbReference type="GO" id="GO:0006935">
    <property type="term" value="P:chemotaxis"/>
    <property type="evidence" value="ECO:0007669"/>
    <property type="project" value="UniProtKB-KW"/>
</dbReference>
<dbReference type="InterPro" id="IPR012826">
    <property type="entry name" value="FliN"/>
</dbReference>
<feature type="domain" description="Flagellar motor switch protein FliN-like C-terminal" evidence="9">
    <location>
        <begin position="49"/>
        <end position="117"/>
    </location>
</feature>
<dbReference type="RefSeq" id="WP_163118935.1">
    <property type="nucleotide sequence ID" value="NZ_CP047588.1"/>
</dbReference>
<evidence type="ECO:0000256" key="3">
    <source>
        <dbReference type="ARBA" id="ARBA00022475"/>
    </source>
</evidence>
<feature type="compositionally biased region" description="Polar residues" evidence="8">
    <location>
        <begin position="24"/>
        <end position="34"/>
    </location>
</feature>
<dbReference type="GO" id="GO:0009425">
    <property type="term" value="C:bacterial-type flagellum basal body"/>
    <property type="evidence" value="ECO:0007669"/>
    <property type="project" value="UniProtKB-SubCell"/>
</dbReference>
<evidence type="ECO:0000256" key="7">
    <source>
        <dbReference type="RuleBase" id="RU362074"/>
    </source>
</evidence>
<evidence type="ECO:0000313" key="10">
    <source>
        <dbReference type="EMBL" id="QIE01836.1"/>
    </source>
</evidence>
<comment type="function">
    <text evidence="7">FliN is one of three proteins (FliG, FliN, FliM) that form the rotor-mounted switch complex (C ring), located at the base of the basal body. This complex interacts with the CheY and CheZ chemotaxis proteins, in addition to contacting components of the motor that determine the direction of flagellar rotation.</text>
</comment>
<dbReference type="InterPro" id="IPR001543">
    <property type="entry name" value="FliN-like_C"/>
</dbReference>
<evidence type="ECO:0000256" key="1">
    <source>
        <dbReference type="ARBA" id="ARBA00009226"/>
    </source>
</evidence>
<dbReference type="GO" id="GO:0005886">
    <property type="term" value="C:plasma membrane"/>
    <property type="evidence" value="ECO:0007669"/>
    <property type="project" value="UniProtKB-SubCell"/>
</dbReference>
<dbReference type="InterPro" id="IPR001172">
    <property type="entry name" value="FliN_T3SS_HrcQb"/>
</dbReference>
<dbReference type="EMBL" id="CP047588">
    <property type="protein sequence ID" value="QIE01836.1"/>
    <property type="molecule type" value="Genomic_DNA"/>
</dbReference>
<comment type="similarity">
    <text evidence="1 7">Belongs to the FliN/MopA/SpaO family.</text>
</comment>
<dbReference type="InterPro" id="IPR051469">
    <property type="entry name" value="FliN/MopA/SpaO"/>
</dbReference>
<keyword evidence="10" id="KW-0282">Flagellum</keyword>
<evidence type="ECO:0000256" key="4">
    <source>
        <dbReference type="ARBA" id="ARBA00022500"/>
    </source>
</evidence>
<evidence type="ECO:0000256" key="5">
    <source>
        <dbReference type="ARBA" id="ARBA00022779"/>
    </source>
</evidence>
<evidence type="ECO:0000313" key="11">
    <source>
        <dbReference type="Proteomes" id="UP000502958"/>
    </source>
</evidence>
<keyword evidence="3 7" id="KW-1003">Cell membrane</keyword>
<keyword evidence="6 7" id="KW-0472">Membrane</keyword>